<dbReference type="AlphaFoldDB" id="A0A9D1K4N5"/>
<dbReference type="InterPro" id="IPR048015">
    <property type="entry name" value="NTP-PPase_MazG-like_N"/>
</dbReference>
<dbReference type="GO" id="GO:0047429">
    <property type="term" value="F:nucleoside triphosphate diphosphatase activity"/>
    <property type="evidence" value="ECO:0007669"/>
    <property type="project" value="UniProtKB-EC"/>
</dbReference>
<dbReference type="PANTHER" id="PTHR30522">
    <property type="entry name" value="NUCLEOSIDE TRIPHOSPHATE PYROPHOSPHOHYDROLASE"/>
    <property type="match status" value="1"/>
</dbReference>
<evidence type="ECO:0000313" key="2">
    <source>
        <dbReference type="EMBL" id="HIS83736.1"/>
    </source>
</evidence>
<dbReference type="InterPro" id="IPR048011">
    <property type="entry name" value="NTP-PPase_MazG-like_C"/>
</dbReference>
<dbReference type="EMBL" id="DVJO01000197">
    <property type="protein sequence ID" value="HIS83736.1"/>
    <property type="molecule type" value="Genomic_DNA"/>
</dbReference>
<dbReference type="InterPro" id="IPR004518">
    <property type="entry name" value="MazG-like_dom"/>
</dbReference>
<name>A0A9D1K4N5_9BACT</name>
<dbReference type="GO" id="GO:0046076">
    <property type="term" value="P:dTTP catabolic process"/>
    <property type="evidence" value="ECO:0007669"/>
    <property type="project" value="TreeGrafter"/>
</dbReference>
<dbReference type="InterPro" id="IPR011551">
    <property type="entry name" value="NTP_PyrPHydrolase_MazG"/>
</dbReference>
<evidence type="ECO:0000259" key="1">
    <source>
        <dbReference type="Pfam" id="PF03819"/>
    </source>
</evidence>
<protein>
    <submittedName>
        <fullName evidence="2">Nucleoside triphosphate pyrophosphohydrolase</fullName>
        <ecNumber evidence="2">3.6.1.9</ecNumber>
    </submittedName>
</protein>
<dbReference type="GO" id="GO:0046081">
    <property type="term" value="P:dUTP catabolic process"/>
    <property type="evidence" value="ECO:0007669"/>
    <property type="project" value="TreeGrafter"/>
</dbReference>
<dbReference type="FunFam" id="1.10.287.1080:FF:000001">
    <property type="entry name" value="Nucleoside triphosphate pyrophosphohydrolase"/>
    <property type="match status" value="1"/>
</dbReference>
<dbReference type="Proteomes" id="UP000824139">
    <property type="component" value="Unassembled WGS sequence"/>
</dbReference>
<feature type="domain" description="NTP pyrophosphohydrolase MazG-like" evidence="1">
    <location>
        <begin position="159"/>
        <end position="221"/>
    </location>
</feature>
<gene>
    <name evidence="2" type="primary">mazG</name>
    <name evidence="2" type="ORF">IAD41_09060</name>
</gene>
<dbReference type="GO" id="GO:0006950">
    <property type="term" value="P:response to stress"/>
    <property type="evidence" value="ECO:0007669"/>
    <property type="project" value="UniProtKB-ARBA"/>
</dbReference>
<dbReference type="NCBIfam" id="NF007113">
    <property type="entry name" value="PRK09562.1"/>
    <property type="match status" value="1"/>
</dbReference>
<dbReference type="SUPFAM" id="SSF101386">
    <property type="entry name" value="all-alpha NTP pyrophosphatases"/>
    <property type="match status" value="2"/>
</dbReference>
<dbReference type="GO" id="GO:0046047">
    <property type="term" value="P:TTP catabolic process"/>
    <property type="evidence" value="ECO:0007669"/>
    <property type="project" value="TreeGrafter"/>
</dbReference>
<reference evidence="2" key="1">
    <citation type="submission" date="2020-10" db="EMBL/GenBank/DDBJ databases">
        <authorList>
            <person name="Gilroy R."/>
        </authorList>
    </citation>
    <scope>NUCLEOTIDE SEQUENCE</scope>
    <source>
        <strain evidence="2">CHK152-2994</strain>
    </source>
</reference>
<dbReference type="GO" id="GO:0006203">
    <property type="term" value="P:dGTP catabolic process"/>
    <property type="evidence" value="ECO:0007669"/>
    <property type="project" value="TreeGrafter"/>
</dbReference>
<dbReference type="GO" id="GO:0046061">
    <property type="term" value="P:dATP catabolic process"/>
    <property type="evidence" value="ECO:0007669"/>
    <property type="project" value="TreeGrafter"/>
</dbReference>
<feature type="domain" description="NTP pyrophosphohydrolase MazG-like" evidence="1">
    <location>
        <begin position="26"/>
        <end position="99"/>
    </location>
</feature>
<dbReference type="CDD" id="cd11529">
    <property type="entry name" value="NTP-PPase_MazG_Cterm"/>
    <property type="match status" value="1"/>
</dbReference>
<dbReference type="GO" id="GO:0046052">
    <property type="term" value="P:UTP catabolic process"/>
    <property type="evidence" value="ECO:0007669"/>
    <property type="project" value="TreeGrafter"/>
</dbReference>
<dbReference type="NCBIfam" id="TIGR00444">
    <property type="entry name" value="mazG"/>
    <property type="match status" value="1"/>
</dbReference>
<organism evidence="2 3">
    <name type="scientific">Candidatus Scatenecus faecavium</name>
    <dbReference type="NCBI Taxonomy" id="2840915"/>
    <lineage>
        <taxon>Bacteria</taxon>
        <taxon>Candidatus Scatenecus</taxon>
    </lineage>
</organism>
<dbReference type="Gene3D" id="1.10.287.1080">
    <property type="entry name" value="MazG-like"/>
    <property type="match status" value="2"/>
</dbReference>
<dbReference type="EC" id="3.6.1.9" evidence="2"/>
<dbReference type="CDD" id="cd11528">
    <property type="entry name" value="NTP-PPase_MazG_Nterm"/>
    <property type="match status" value="1"/>
</dbReference>
<keyword evidence="2" id="KW-0378">Hydrolase</keyword>
<dbReference type="Pfam" id="PF03819">
    <property type="entry name" value="MazG"/>
    <property type="match status" value="2"/>
</dbReference>
<sequence>MGYLEKLVDLIGVLRSENGCPWDRAQTHSSLRPNMLEEAYEAVDAINSGDMKHLKEELGDVLLQVILHSQIASEEKAFDIEDVAKGLHDKIIHRHPHVFGDVKVTSAEEALKSWDNIKKAEKSHRKSAMDGVSKSQSALMSAQKISKKAVKCGFEWPDEESLMECIYSEFKEFKEASDEKDKVHMEEEMGDLLFAVVNLARWNKIDAEQALINANQKFMMRFRKMEELAAKPLEEYSFEEYDALWKQAKSALAASDKNC</sequence>
<accession>A0A9D1K4N5</accession>
<comment type="caution">
    <text evidence="2">The sequence shown here is derived from an EMBL/GenBank/DDBJ whole genome shotgun (WGS) entry which is preliminary data.</text>
</comment>
<evidence type="ECO:0000313" key="3">
    <source>
        <dbReference type="Proteomes" id="UP000824139"/>
    </source>
</evidence>
<dbReference type="PANTHER" id="PTHR30522:SF0">
    <property type="entry name" value="NUCLEOSIDE TRIPHOSPHATE PYROPHOSPHOHYDROLASE"/>
    <property type="match status" value="1"/>
</dbReference>
<reference evidence="2" key="2">
    <citation type="journal article" date="2021" name="PeerJ">
        <title>Extensive microbial diversity within the chicken gut microbiome revealed by metagenomics and culture.</title>
        <authorList>
            <person name="Gilroy R."/>
            <person name="Ravi A."/>
            <person name="Getino M."/>
            <person name="Pursley I."/>
            <person name="Horton D.L."/>
            <person name="Alikhan N.F."/>
            <person name="Baker D."/>
            <person name="Gharbi K."/>
            <person name="Hall N."/>
            <person name="Watson M."/>
            <person name="Adriaenssens E.M."/>
            <person name="Foster-Nyarko E."/>
            <person name="Jarju S."/>
            <person name="Secka A."/>
            <person name="Antonio M."/>
            <person name="Oren A."/>
            <person name="Chaudhuri R.R."/>
            <person name="La Ragione R."/>
            <person name="Hildebrand F."/>
            <person name="Pallen M.J."/>
        </authorList>
    </citation>
    <scope>NUCLEOTIDE SEQUENCE</scope>
    <source>
        <strain evidence="2">CHK152-2994</strain>
    </source>
</reference>
<proteinExistence type="predicted"/>